<organism evidence="1 2">
    <name type="scientific">Delftia lacustris</name>
    <dbReference type="NCBI Taxonomy" id="558537"/>
    <lineage>
        <taxon>Bacteria</taxon>
        <taxon>Pseudomonadati</taxon>
        <taxon>Pseudomonadota</taxon>
        <taxon>Betaproteobacteria</taxon>
        <taxon>Burkholderiales</taxon>
        <taxon>Comamonadaceae</taxon>
        <taxon>Delftia</taxon>
    </lineage>
</organism>
<sequence length="398" mass="45163">MRAPEAVSRLAINIQRKLAMGIAFRQTEINIKIAKKQGKEISKFLQDKGWIAEDMPLDAAMAAIGWHGKYQKTLLIIDEIDVDKITKQVSEQFEALASFVRDGSFVRFESEESSKDYALCVFEGGKAHGYGWLGTHEKTAVVAAIGTVPSGPWNEYIHDESPSREKLTDHRYWAVVAWEMAENIQFIARSSTSFSAKDKDQSYWIIRACEEAKTSLIGKRPLLVQDIQMYEKGVSQVPQRITSDVHEMKLRWLKVPRKKLAALDFDINADELQELLRYRDTFAPGKEFLVDGQEGVYQPEVLEFLEYLRRASWFQQLCKLAKDGEKRMEIITEFHGLMSDVMESADMKELLFNLHWSASAEKGSAALVPGVSSQVISSYMAGEIYNAMQRISQLAATK</sequence>
<dbReference type="AlphaFoldDB" id="A0A7T2YUW5"/>
<gene>
    <name evidence="1" type="ORF">I6G47_05940</name>
</gene>
<evidence type="ECO:0000313" key="1">
    <source>
        <dbReference type="EMBL" id="QPS82618.1"/>
    </source>
</evidence>
<protein>
    <submittedName>
        <fullName evidence="1">Uncharacterized protein</fullName>
    </submittedName>
</protein>
<dbReference type="KEGG" id="dla:I6G47_05940"/>
<proteinExistence type="predicted"/>
<reference evidence="1 2" key="1">
    <citation type="submission" date="2020-12" db="EMBL/GenBank/DDBJ databases">
        <title>FDA dAtabase for Regulatory Grade micrObial Sequences (FDA-ARGOS): Supporting development and validation of Infectious Disease Dx tests.</title>
        <authorList>
            <person name="Sproer C."/>
            <person name="Gronow S."/>
            <person name="Severitt S."/>
            <person name="Schroder I."/>
            <person name="Tallon L."/>
            <person name="Sadzewicz L."/>
            <person name="Zhao X."/>
            <person name="Boylan J."/>
            <person name="Ott S."/>
            <person name="Bowen H."/>
            <person name="Vavikolanu K."/>
            <person name="Mehta A."/>
            <person name="Aluvathingal J."/>
            <person name="Nadendla S."/>
            <person name="Lowell S."/>
            <person name="Myers T."/>
            <person name="Yan Y."/>
            <person name="Sichtig H."/>
        </authorList>
    </citation>
    <scope>NUCLEOTIDE SEQUENCE [LARGE SCALE GENOMIC DNA]</scope>
    <source>
        <strain evidence="1 2">FDAARGOS_890</strain>
    </source>
</reference>
<dbReference type="Proteomes" id="UP000595064">
    <property type="component" value="Chromosome"/>
</dbReference>
<dbReference type="EMBL" id="CP065748">
    <property type="protein sequence ID" value="QPS82618.1"/>
    <property type="molecule type" value="Genomic_DNA"/>
</dbReference>
<keyword evidence="2" id="KW-1185">Reference proteome</keyword>
<name>A0A7T2YUW5_9BURK</name>
<accession>A0A7T2YUW5</accession>
<evidence type="ECO:0000313" key="2">
    <source>
        <dbReference type="Proteomes" id="UP000595064"/>
    </source>
</evidence>